<dbReference type="RefSeq" id="WP_378968964.1">
    <property type="nucleotide sequence ID" value="NZ_JBHSWN010000001.1"/>
</dbReference>
<evidence type="ECO:0000313" key="1">
    <source>
        <dbReference type="EMBL" id="MFC6789771.1"/>
    </source>
</evidence>
<comment type="caution">
    <text evidence="1">The sequence shown here is derived from an EMBL/GenBank/DDBJ whole genome shotgun (WGS) entry which is preliminary data.</text>
</comment>
<sequence length="70" mass="8161">MPHSIFIRERKAGTSRPPELIAYDIDSVTLANRLVRQIAKSFGTNGHDAKTGARWFRLKQTVFDIYRWQQ</sequence>
<evidence type="ECO:0008006" key="3">
    <source>
        <dbReference type="Google" id="ProtNLM"/>
    </source>
</evidence>
<dbReference type="EMBL" id="JBHSWN010000001">
    <property type="protein sequence ID" value="MFC6789771.1"/>
    <property type="molecule type" value="Genomic_DNA"/>
</dbReference>
<proteinExistence type="predicted"/>
<evidence type="ECO:0000313" key="2">
    <source>
        <dbReference type="Proteomes" id="UP001596292"/>
    </source>
</evidence>
<accession>A0ABW2BI63</accession>
<gene>
    <name evidence="1" type="ORF">ACFQE0_09170</name>
</gene>
<protein>
    <recommendedName>
        <fullName evidence="3">Transposase</fullName>
    </recommendedName>
</protein>
<reference evidence="2" key="1">
    <citation type="journal article" date="2019" name="Int. J. Syst. Evol. Microbiol.">
        <title>The Global Catalogue of Microorganisms (GCM) 10K type strain sequencing project: providing services to taxonomists for standard genome sequencing and annotation.</title>
        <authorList>
            <consortium name="The Broad Institute Genomics Platform"/>
            <consortium name="The Broad Institute Genome Sequencing Center for Infectious Disease"/>
            <person name="Wu L."/>
            <person name="Ma J."/>
        </authorList>
    </citation>
    <scope>NUCLEOTIDE SEQUENCE [LARGE SCALE GENOMIC DNA]</scope>
    <source>
        <strain evidence="2">CCUG 48316</strain>
    </source>
</reference>
<keyword evidence="2" id="KW-1185">Reference proteome</keyword>
<name>A0ABW2BI63_9HYPH</name>
<dbReference type="Proteomes" id="UP001596292">
    <property type="component" value="Unassembled WGS sequence"/>
</dbReference>
<organism evidence="1 2">
    <name type="scientific">Methylobacterium komagatae</name>
    <dbReference type="NCBI Taxonomy" id="374425"/>
    <lineage>
        <taxon>Bacteria</taxon>
        <taxon>Pseudomonadati</taxon>
        <taxon>Pseudomonadota</taxon>
        <taxon>Alphaproteobacteria</taxon>
        <taxon>Hyphomicrobiales</taxon>
        <taxon>Methylobacteriaceae</taxon>
        <taxon>Methylobacterium</taxon>
    </lineage>
</organism>